<keyword evidence="3" id="KW-1185">Reference proteome</keyword>
<reference evidence="2 3" key="1">
    <citation type="submission" date="2019-06" db="EMBL/GenBank/DDBJ databases">
        <title>Sequencing the genomes of 1000 actinobacteria strains.</title>
        <authorList>
            <person name="Klenk H.-P."/>
        </authorList>
    </citation>
    <scope>NUCLEOTIDE SEQUENCE [LARGE SCALE GENOMIC DNA]</scope>
    <source>
        <strain evidence="2 3">DSM 17305</strain>
    </source>
</reference>
<sequence>MVTTHLAPVVQVPGQLDLIDMPATPAPAPVAAAKPATTTKLAGLTNHNTDALANITGWTVTKTTAVYNGTPTAAHKAVQAHMDAVRAAEGGRAHGYTSLIAVRNKLKELSTGGSHPAVSVTIKRAKKATSPTGSKTTRTGSPKARLTRKRQHEYTTAELVSALEAAWTAIRTNHKEIPAVVIIVGSGTASKQAKYGHFAAARWQHGEQALAEVLVSGEGLKRPVEEVFTTLLHEAAHALANVREIKDTSRQGRWHNQKFAALASELGLDTKKDDRIGWSPCTLRAETAATYKSVLTDLKKALIAYRHPEMTGGQAKKNNNNAIACACQCPRRIRVAKAVLEEGDITCGVCESTFEPDE</sequence>
<feature type="region of interest" description="Disordered" evidence="1">
    <location>
        <begin position="122"/>
        <end position="151"/>
    </location>
</feature>
<name>A0A542EWX5_9ACTN</name>
<accession>A0A542EWX5</accession>
<evidence type="ECO:0000256" key="1">
    <source>
        <dbReference type="SAM" id="MobiDB-lite"/>
    </source>
</evidence>
<comment type="caution">
    <text evidence="2">The sequence shown here is derived from an EMBL/GenBank/DDBJ whole genome shotgun (WGS) entry which is preliminary data.</text>
</comment>
<proteinExistence type="predicted"/>
<evidence type="ECO:0008006" key="4">
    <source>
        <dbReference type="Google" id="ProtNLM"/>
    </source>
</evidence>
<organism evidence="2 3">
    <name type="scientific">Kribbella jejuensis</name>
    <dbReference type="NCBI Taxonomy" id="236068"/>
    <lineage>
        <taxon>Bacteria</taxon>
        <taxon>Bacillati</taxon>
        <taxon>Actinomycetota</taxon>
        <taxon>Actinomycetes</taxon>
        <taxon>Propionibacteriales</taxon>
        <taxon>Kribbellaceae</taxon>
        <taxon>Kribbella</taxon>
    </lineage>
</organism>
<protein>
    <recommendedName>
        <fullName evidence="4">SprT-like family protein</fullName>
    </recommendedName>
</protein>
<evidence type="ECO:0000313" key="3">
    <source>
        <dbReference type="Proteomes" id="UP000316298"/>
    </source>
</evidence>
<evidence type="ECO:0000313" key="2">
    <source>
        <dbReference type="EMBL" id="TQJ19714.1"/>
    </source>
</evidence>
<feature type="compositionally biased region" description="Polar residues" evidence="1">
    <location>
        <begin position="129"/>
        <end position="140"/>
    </location>
</feature>
<dbReference type="EMBL" id="VFMM01000001">
    <property type="protein sequence ID" value="TQJ19714.1"/>
    <property type="molecule type" value="Genomic_DNA"/>
</dbReference>
<gene>
    <name evidence="2" type="ORF">FB475_3888</name>
</gene>
<dbReference type="Proteomes" id="UP000316298">
    <property type="component" value="Unassembled WGS sequence"/>
</dbReference>
<dbReference type="AlphaFoldDB" id="A0A542EWX5"/>